<keyword evidence="1" id="KW-0539">Nucleus</keyword>
<feature type="region of interest" description="Disordered" evidence="2">
    <location>
        <begin position="189"/>
        <end position="213"/>
    </location>
</feature>
<dbReference type="SUPFAM" id="SSF47095">
    <property type="entry name" value="HMG-box"/>
    <property type="match status" value="1"/>
</dbReference>
<sequence length="516" mass="56887">MDRGGWRRPRTTPSPHNECNRNKSRNAAKLNRKCQPALESSPAGRPLHRPSNATDASFKIKTEGVNLTLDPSEAEIDEVPLGRDKDGKIRRPMNAFLVWARIHRPGLTKANPNATSQEISIQMGEEWRKLSEKQKMPYYEEAFKLRIKHEKEFPDWEYKPTPRKRKRHNAQAVPQVTWSTLIIPQSSNSAPTIPQTTCQPSCQPVPSSFTTMPQWREDSPSVAMPVFLPAYPEPVLTPLAGTIVPFGEDIRVQAPYCVPAPNALTTVEDTGCTLHTLTEGHNAQAVPQVTWSTLIVPQSSNSAPTIPQTTCQPSCQPVPSSFTTVPQWREDSPSVALPVFLPAYTEPFLTPVAGTNVPVPFGEDIRVQPQYCVPAVEMSTELPSSCMTSCTRGLQLAVPNLSHSHMYPPPSLPHPASSFPTPSPNSLPPLCQLNPSREYSYPECMAVGTNAGHYDSYQEHAAMISALEKVYVFRGSISETVGSALESVYNCTPSERTCLLELLKLMDEDGEGQGQA</sequence>
<dbReference type="SMART" id="SM00398">
    <property type="entry name" value="HMG"/>
    <property type="match status" value="1"/>
</dbReference>
<feature type="compositionally biased region" description="Basic residues" evidence="2">
    <location>
        <begin position="1"/>
        <end position="10"/>
    </location>
</feature>
<comment type="caution">
    <text evidence="4">The sequence shown here is derived from an EMBL/GenBank/DDBJ whole genome shotgun (WGS) entry which is preliminary data.</text>
</comment>
<evidence type="ECO:0000313" key="4">
    <source>
        <dbReference type="EMBL" id="KAG9334853.1"/>
    </source>
</evidence>
<dbReference type="InterPro" id="IPR036910">
    <property type="entry name" value="HMG_box_dom_sf"/>
</dbReference>
<evidence type="ECO:0000259" key="3">
    <source>
        <dbReference type="PROSITE" id="PS50118"/>
    </source>
</evidence>
<keyword evidence="1" id="KW-0238">DNA-binding</keyword>
<dbReference type="PROSITE" id="PS50118">
    <property type="entry name" value="HMG_BOX_2"/>
    <property type="match status" value="1"/>
</dbReference>
<dbReference type="Gene3D" id="1.10.30.10">
    <property type="entry name" value="High mobility group box domain"/>
    <property type="match status" value="1"/>
</dbReference>
<evidence type="ECO:0000313" key="5">
    <source>
        <dbReference type="Proteomes" id="UP000824540"/>
    </source>
</evidence>
<dbReference type="PANTHER" id="PTHR47279">
    <property type="entry name" value="TRANSCRIPTION FACTOR SOX-30"/>
    <property type="match status" value="1"/>
</dbReference>
<dbReference type="InterPro" id="IPR052856">
    <property type="entry name" value="SOX30_TF"/>
</dbReference>
<feature type="DNA-binding region" description="HMG box" evidence="1">
    <location>
        <begin position="89"/>
        <end position="157"/>
    </location>
</feature>
<dbReference type="Proteomes" id="UP000824540">
    <property type="component" value="Unassembled WGS sequence"/>
</dbReference>
<protein>
    <recommendedName>
        <fullName evidence="3">HMG box domain-containing protein</fullName>
    </recommendedName>
</protein>
<name>A0A8T2N3S7_9TELE</name>
<dbReference type="PANTHER" id="PTHR47279:SF1">
    <property type="entry name" value="TRANSCRIPTION FACTOR SOX-30"/>
    <property type="match status" value="1"/>
</dbReference>
<dbReference type="GO" id="GO:0005634">
    <property type="term" value="C:nucleus"/>
    <property type="evidence" value="ECO:0007669"/>
    <property type="project" value="UniProtKB-UniRule"/>
</dbReference>
<feature type="compositionally biased region" description="Basic residues" evidence="2">
    <location>
        <begin position="22"/>
        <end position="32"/>
    </location>
</feature>
<dbReference type="EMBL" id="JAFBMS010000136">
    <property type="protein sequence ID" value="KAG9334853.1"/>
    <property type="molecule type" value="Genomic_DNA"/>
</dbReference>
<dbReference type="Pfam" id="PF00505">
    <property type="entry name" value="HMG_box"/>
    <property type="match status" value="1"/>
</dbReference>
<dbReference type="AlphaFoldDB" id="A0A8T2N3S7"/>
<organism evidence="4 5">
    <name type="scientific">Albula glossodonta</name>
    <name type="common">roundjaw bonefish</name>
    <dbReference type="NCBI Taxonomy" id="121402"/>
    <lineage>
        <taxon>Eukaryota</taxon>
        <taxon>Metazoa</taxon>
        <taxon>Chordata</taxon>
        <taxon>Craniata</taxon>
        <taxon>Vertebrata</taxon>
        <taxon>Euteleostomi</taxon>
        <taxon>Actinopterygii</taxon>
        <taxon>Neopterygii</taxon>
        <taxon>Teleostei</taxon>
        <taxon>Albuliformes</taxon>
        <taxon>Albulidae</taxon>
        <taxon>Albula</taxon>
    </lineage>
</organism>
<reference evidence="4" key="1">
    <citation type="thesis" date="2021" institute="BYU ScholarsArchive" country="Provo, UT, USA">
        <title>Applications of and Algorithms for Genome Assembly and Genomic Analyses with an Emphasis on Marine Teleosts.</title>
        <authorList>
            <person name="Pickett B.D."/>
        </authorList>
    </citation>
    <scope>NUCLEOTIDE SEQUENCE</scope>
    <source>
        <strain evidence="4">HI-2016</strain>
    </source>
</reference>
<dbReference type="OrthoDB" id="6247875at2759"/>
<dbReference type="GO" id="GO:0000981">
    <property type="term" value="F:DNA-binding transcription factor activity, RNA polymerase II-specific"/>
    <property type="evidence" value="ECO:0007669"/>
    <property type="project" value="TreeGrafter"/>
</dbReference>
<gene>
    <name evidence="4" type="ORF">JZ751_006422</name>
</gene>
<accession>A0A8T2N3S7</accession>
<keyword evidence="5" id="KW-1185">Reference proteome</keyword>
<feature type="region of interest" description="Disordered" evidence="2">
    <location>
        <begin position="1"/>
        <end position="59"/>
    </location>
</feature>
<evidence type="ECO:0000256" key="2">
    <source>
        <dbReference type="SAM" id="MobiDB-lite"/>
    </source>
</evidence>
<evidence type="ECO:0000256" key="1">
    <source>
        <dbReference type="PROSITE-ProRule" id="PRU00267"/>
    </source>
</evidence>
<feature type="domain" description="HMG box" evidence="3">
    <location>
        <begin position="89"/>
        <end position="157"/>
    </location>
</feature>
<dbReference type="InterPro" id="IPR009071">
    <property type="entry name" value="HMG_box_dom"/>
</dbReference>
<dbReference type="GO" id="GO:1990837">
    <property type="term" value="F:sequence-specific double-stranded DNA binding"/>
    <property type="evidence" value="ECO:0007669"/>
    <property type="project" value="TreeGrafter"/>
</dbReference>
<proteinExistence type="predicted"/>